<keyword evidence="13" id="KW-1185">Reference proteome</keyword>
<accession>C8NFG2</accession>
<dbReference type="InterPro" id="IPR018044">
    <property type="entry name" value="Peptidase_S11"/>
</dbReference>
<feature type="binding site" evidence="8">
    <location>
        <position position="284"/>
    </location>
    <ligand>
        <name>substrate</name>
    </ligand>
</feature>
<feature type="domain" description="Peptidase S11 D-alanyl-D-alanine carboxypeptidase A N-terminal" evidence="11">
    <location>
        <begin position="68"/>
        <end position="313"/>
    </location>
</feature>
<gene>
    <name evidence="12" type="ORF">HMPREF0444_0657</name>
</gene>
<evidence type="ECO:0000313" key="13">
    <source>
        <dbReference type="Proteomes" id="UP000005926"/>
    </source>
</evidence>
<dbReference type="GO" id="GO:0006508">
    <property type="term" value="P:proteolysis"/>
    <property type="evidence" value="ECO:0007669"/>
    <property type="project" value="InterPro"/>
</dbReference>
<proteinExistence type="inferred from homology"/>
<keyword evidence="10" id="KW-1133">Transmembrane helix</keyword>
<keyword evidence="10" id="KW-0812">Transmembrane</keyword>
<evidence type="ECO:0000256" key="9">
    <source>
        <dbReference type="RuleBase" id="RU004016"/>
    </source>
</evidence>
<dbReference type="GO" id="GO:0071555">
    <property type="term" value="P:cell wall organization"/>
    <property type="evidence" value="ECO:0007669"/>
    <property type="project" value="UniProtKB-KW"/>
</dbReference>
<dbReference type="EMBL" id="ACKZ01000014">
    <property type="protein sequence ID" value="EEW37567.1"/>
    <property type="molecule type" value="Genomic_DNA"/>
</dbReference>
<dbReference type="EC" id="3.4.16.4" evidence="12"/>
<evidence type="ECO:0000256" key="2">
    <source>
        <dbReference type="ARBA" id="ARBA00022729"/>
    </source>
</evidence>
<dbReference type="AlphaFoldDB" id="C8NFG2"/>
<dbReference type="PANTHER" id="PTHR21581">
    <property type="entry name" value="D-ALANYL-D-ALANINE CARBOXYPEPTIDASE"/>
    <property type="match status" value="1"/>
</dbReference>
<evidence type="ECO:0000256" key="10">
    <source>
        <dbReference type="SAM" id="Phobius"/>
    </source>
</evidence>
<evidence type="ECO:0000256" key="6">
    <source>
        <dbReference type="ARBA" id="ARBA00023316"/>
    </source>
</evidence>
<comment type="similarity">
    <text evidence="1 9">Belongs to the peptidase S11 family.</text>
</comment>
<dbReference type="GO" id="GO:0008360">
    <property type="term" value="P:regulation of cell shape"/>
    <property type="evidence" value="ECO:0007669"/>
    <property type="project" value="UniProtKB-KW"/>
</dbReference>
<keyword evidence="12" id="KW-0121">Carboxypeptidase</keyword>
<evidence type="ECO:0000256" key="7">
    <source>
        <dbReference type="PIRSR" id="PIRSR618044-1"/>
    </source>
</evidence>
<dbReference type="GO" id="GO:0009002">
    <property type="term" value="F:serine-type D-Ala-D-Ala carboxypeptidase activity"/>
    <property type="evidence" value="ECO:0007669"/>
    <property type="project" value="UniProtKB-EC"/>
</dbReference>
<evidence type="ECO:0000256" key="1">
    <source>
        <dbReference type="ARBA" id="ARBA00007164"/>
    </source>
</evidence>
<keyword evidence="2" id="KW-0732">Signal</keyword>
<feature type="active site" description="Proton acceptor" evidence="7">
    <location>
        <position position="97"/>
    </location>
</feature>
<feature type="active site" description="Acyl-ester intermediate" evidence="7">
    <location>
        <position position="94"/>
    </location>
</feature>
<evidence type="ECO:0000256" key="8">
    <source>
        <dbReference type="PIRSR" id="PIRSR618044-2"/>
    </source>
</evidence>
<reference evidence="12 13" key="1">
    <citation type="submission" date="2009-08" db="EMBL/GenBank/DDBJ databases">
        <authorList>
            <person name="Muzny D."/>
            <person name="Qin X."/>
            <person name="Deng J."/>
            <person name="Jiang H."/>
            <person name="Liu Y."/>
            <person name="Qu J."/>
            <person name="Song X.-Z."/>
            <person name="Zhang L."/>
            <person name="Thornton R."/>
            <person name="Coyle M."/>
            <person name="Francisco L."/>
            <person name="Jackson L."/>
            <person name="Javaid M."/>
            <person name="Korchina V."/>
            <person name="Kovar C."/>
            <person name="Mata R."/>
            <person name="Mathew T."/>
            <person name="Ngo R."/>
            <person name="Nguyen L."/>
            <person name="Nguyen N."/>
            <person name="Okwuonu G."/>
            <person name="Ongeri F."/>
            <person name="Pham C."/>
            <person name="Simmons D."/>
            <person name="Wilczek-Boney K."/>
            <person name="Hale W."/>
            <person name="Jakkamsetti A."/>
            <person name="Pham P."/>
            <person name="Ruth R."/>
            <person name="San Lucas F."/>
            <person name="Warren J."/>
            <person name="Zhang J."/>
            <person name="Zhao Z."/>
            <person name="Zhou C."/>
            <person name="Zhu D."/>
            <person name="Lee S."/>
            <person name="Bess C."/>
            <person name="Blankenburg K."/>
            <person name="Forbes L."/>
            <person name="Fu Q."/>
            <person name="Gubbala S."/>
            <person name="Hirani K."/>
            <person name="Jayaseelan J.C."/>
            <person name="Lara F."/>
            <person name="Munidasa M."/>
            <person name="Palculict T."/>
            <person name="Patil S."/>
            <person name="Pu L.-L."/>
            <person name="Saada N."/>
            <person name="Tang L."/>
            <person name="Weissenberger G."/>
            <person name="Zhu Y."/>
            <person name="Hemphill L."/>
            <person name="Shang Y."/>
            <person name="Youmans B."/>
            <person name="Ayvaz T."/>
            <person name="Ross M."/>
            <person name="Santibanez J."/>
            <person name="Aqrawi P."/>
            <person name="Gross S."/>
            <person name="Joshi V."/>
            <person name="Fowler G."/>
            <person name="Nazareth L."/>
            <person name="Reid J."/>
            <person name="Worley K."/>
            <person name="Petrosino J."/>
            <person name="Highlander S."/>
            <person name="Gibbs R."/>
        </authorList>
    </citation>
    <scope>NUCLEOTIDE SEQUENCE [LARGE SCALE GENOMIC DNA]</scope>
    <source>
        <strain evidence="12 13">ATCC 49175</strain>
    </source>
</reference>
<organism evidence="12 13">
    <name type="scientific">Granulicatella adiacens ATCC 49175</name>
    <dbReference type="NCBI Taxonomy" id="638301"/>
    <lineage>
        <taxon>Bacteria</taxon>
        <taxon>Bacillati</taxon>
        <taxon>Bacillota</taxon>
        <taxon>Bacilli</taxon>
        <taxon>Lactobacillales</taxon>
        <taxon>Carnobacteriaceae</taxon>
        <taxon>Granulicatella</taxon>
    </lineage>
</organism>
<dbReference type="HOGENOM" id="CLU_027070_5_0_9"/>
<dbReference type="Gene3D" id="3.40.710.10">
    <property type="entry name" value="DD-peptidase/beta-lactamase superfamily"/>
    <property type="match status" value="1"/>
</dbReference>
<sequence>MQKEGEFNKMRGDVLRGKIMKKIIKLVCVLFLLMMGVIGTISTVNAQESILKVVKDEGYEISSSDTPKASLVVSIANGEILWQENPDRAVDPASLSKLMTIFIVYDAIKEGKISLSDKVVPTATDEAISKITALSNVPLTAGVEYPVEELVKMALLPSSNAATILLSHLVNDNSDEFVDLMNQKAKELGMTNTKFEGATGAVAEDFQGHYTVKRHSMNQPNQTTARDLAKMVIALYKSHPEITQYTRNSTLTVMSGTPYAQTIKNTNHSVQGDLLAYPGIIGLKTGTSERDGFNYIGIYQKDGVELLDIVLGVSEWTSAAGEYNRHKIGNALLSYVLKQYEAQTLFNPGIQTIQGQKVKLDHAVKVFTEKGKTATYQIEGNHLKVATPQGTIYEQELTFSVEKEPDEAVESTYEETTTEASQWIPKIIWNKTVHFIKKLPLLFWVFFFGIVLVFYVLRKFLKTSSKRDRRR</sequence>
<name>C8NFG2_9LACT</name>
<keyword evidence="12" id="KW-0645">Protease</keyword>
<dbReference type="PANTHER" id="PTHR21581:SF11">
    <property type="entry name" value="D-ALANYL-D-ALANINE CARBOXYPEPTIDASE DACA"/>
    <property type="match status" value="1"/>
</dbReference>
<evidence type="ECO:0000256" key="4">
    <source>
        <dbReference type="ARBA" id="ARBA00022960"/>
    </source>
</evidence>
<dbReference type="SUPFAM" id="SSF56601">
    <property type="entry name" value="beta-lactamase/transpeptidase-like"/>
    <property type="match status" value="1"/>
</dbReference>
<keyword evidence="6" id="KW-0961">Cell wall biogenesis/degradation</keyword>
<dbReference type="STRING" id="638301.HMPREF0444_0657"/>
<keyword evidence="5" id="KW-0573">Peptidoglycan synthesis</keyword>
<dbReference type="PRINTS" id="PR00725">
    <property type="entry name" value="DADACBPTASE1"/>
</dbReference>
<dbReference type="Proteomes" id="UP000005926">
    <property type="component" value="Unassembled WGS sequence"/>
</dbReference>
<evidence type="ECO:0000313" key="12">
    <source>
        <dbReference type="EMBL" id="EEW37567.1"/>
    </source>
</evidence>
<keyword evidence="3 12" id="KW-0378">Hydrolase</keyword>
<comment type="caution">
    <text evidence="12">The sequence shown here is derived from an EMBL/GenBank/DDBJ whole genome shotgun (WGS) entry which is preliminary data.</text>
</comment>
<protein>
    <submittedName>
        <fullName evidence="12">Serine-type D-Ala-D-Ala carboxypeptidase</fullName>
        <ecNumber evidence="12">3.4.16.4</ecNumber>
    </submittedName>
</protein>
<evidence type="ECO:0000256" key="5">
    <source>
        <dbReference type="ARBA" id="ARBA00022984"/>
    </source>
</evidence>
<keyword evidence="4" id="KW-0133">Cell shape</keyword>
<feature type="active site" evidence="7">
    <location>
        <position position="158"/>
    </location>
</feature>
<dbReference type="Pfam" id="PF00768">
    <property type="entry name" value="Peptidase_S11"/>
    <property type="match status" value="1"/>
</dbReference>
<evidence type="ECO:0000259" key="11">
    <source>
        <dbReference type="Pfam" id="PF00768"/>
    </source>
</evidence>
<dbReference type="InterPro" id="IPR001967">
    <property type="entry name" value="Peptidase_S11_N"/>
</dbReference>
<dbReference type="eggNOG" id="COG1686">
    <property type="taxonomic scope" value="Bacteria"/>
</dbReference>
<dbReference type="InterPro" id="IPR012338">
    <property type="entry name" value="Beta-lactam/transpept-like"/>
</dbReference>
<evidence type="ECO:0000256" key="3">
    <source>
        <dbReference type="ARBA" id="ARBA00022801"/>
    </source>
</evidence>
<keyword evidence="10" id="KW-0472">Membrane</keyword>
<feature type="transmembrane region" description="Helical" evidence="10">
    <location>
        <begin position="441"/>
        <end position="461"/>
    </location>
</feature>
<dbReference type="GO" id="GO:0009252">
    <property type="term" value="P:peptidoglycan biosynthetic process"/>
    <property type="evidence" value="ECO:0007669"/>
    <property type="project" value="UniProtKB-KW"/>
</dbReference>